<name>A0A5A7R1E7_STRAF</name>
<feature type="region of interest" description="Disordered" evidence="1">
    <location>
        <begin position="22"/>
        <end position="47"/>
    </location>
</feature>
<dbReference type="Proteomes" id="UP000325081">
    <property type="component" value="Unassembled WGS sequence"/>
</dbReference>
<feature type="compositionally biased region" description="Polar residues" evidence="1">
    <location>
        <begin position="22"/>
        <end position="35"/>
    </location>
</feature>
<dbReference type="EMBL" id="BKCP01009515">
    <property type="protein sequence ID" value="GER51142.1"/>
    <property type="molecule type" value="Genomic_DNA"/>
</dbReference>
<proteinExistence type="predicted"/>
<comment type="caution">
    <text evidence="2">The sequence shown here is derived from an EMBL/GenBank/DDBJ whole genome shotgun (WGS) entry which is preliminary data.</text>
</comment>
<sequence length="219" mass="22919">MDPLFVEQLTASRLVDVNAQKSYASNSSRGSQPGNKSHPCGRQPRIPSNKICHRKLFRLGRPNNPEAGPPHPPKKPGPGSHILILGKIQRPVRGGVGPWPLDPAWAGDGSIDVRLHDDNTRVLLPRASEERASRAGDAGVVDCEARVLARVCAAAGEDDVVGPTGTGLAEDDAAALEDGSRVTEDEVDCAVDVAVAVELAEGEGVEGVLVPGDAAAVHY</sequence>
<protein>
    <submittedName>
        <fullName evidence="2">Ribosome-recycling factor</fullName>
    </submittedName>
</protein>
<organism evidence="2 3">
    <name type="scientific">Striga asiatica</name>
    <name type="common">Asiatic witchweed</name>
    <name type="synonym">Buchnera asiatica</name>
    <dbReference type="NCBI Taxonomy" id="4170"/>
    <lineage>
        <taxon>Eukaryota</taxon>
        <taxon>Viridiplantae</taxon>
        <taxon>Streptophyta</taxon>
        <taxon>Embryophyta</taxon>
        <taxon>Tracheophyta</taxon>
        <taxon>Spermatophyta</taxon>
        <taxon>Magnoliopsida</taxon>
        <taxon>eudicotyledons</taxon>
        <taxon>Gunneridae</taxon>
        <taxon>Pentapetalae</taxon>
        <taxon>asterids</taxon>
        <taxon>lamiids</taxon>
        <taxon>Lamiales</taxon>
        <taxon>Orobanchaceae</taxon>
        <taxon>Buchnereae</taxon>
        <taxon>Striga</taxon>
    </lineage>
</organism>
<evidence type="ECO:0000256" key="1">
    <source>
        <dbReference type="SAM" id="MobiDB-lite"/>
    </source>
</evidence>
<evidence type="ECO:0000313" key="3">
    <source>
        <dbReference type="Proteomes" id="UP000325081"/>
    </source>
</evidence>
<evidence type="ECO:0000313" key="2">
    <source>
        <dbReference type="EMBL" id="GER51142.1"/>
    </source>
</evidence>
<accession>A0A5A7R1E7</accession>
<dbReference type="AlphaFoldDB" id="A0A5A7R1E7"/>
<feature type="region of interest" description="Disordered" evidence="1">
    <location>
        <begin position="59"/>
        <end position="81"/>
    </location>
</feature>
<keyword evidence="3" id="KW-1185">Reference proteome</keyword>
<reference evidence="3" key="1">
    <citation type="journal article" date="2019" name="Curr. Biol.">
        <title>Genome Sequence of Striga asiatica Provides Insight into the Evolution of Plant Parasitism.</title>
        <authorList>
            <person name="Yoshida S."/>
            <person name="Kim S."/>
            <person name="Wafula E.K."/>
            <person name="Tanskanen J."/>
            <person name="Kim Y.M."/>
            <person name="Honaas L."/>
            <person name="Yang Z."/>
            <person name="Spallek T."/>
            <person name="Conn C.E."/>
            <person name="Ichihashi Y."/>
            <person name="Cheong K."/>
            <person name="Cui S."/>
            <person name="Der J.P."/>
            <person name="Gundlach H."/>
            <person name="Jiao Y."/>
            <person name="Hori C."/>
            <person name="Ishida J.K."/>
            <person name="Kasahara H."/>
            <person name="Kiba T."/>
            <person name="Kim M.S."/>
            <person name="Koo N."/>
            <person name="Laohavisit A."/>
            <person name="Lee Y.H."/>
            <person name="Lumba S."/>
            <person name="McCourt P."/>
            <person name="Mortimer J.C."/>
            <person name="Mutuku J.M."/>
            <person name="Nomura T."/>
            <person name="Sasaki-Sekimoto Y."/>
            <person name="Seto Y."/>
            <person name="Wang Y."/>
            <person name="Wakatake T."/>
            <person name="Sakakibara H."/>
            <person name="Demura T."/>
            <person name="Yamaguchi S."/>
            <person name="Yoneyama K."/>
            <person name="Manabe R.I."/>
            <person name="Nelson D.C."/>
            <person name="Schulman A.H."/>
            <person name="Timko M.P."/>
            <person name="dePamphilis C.W."/>
            <person name="Choi D."/>
            <person name="Shirasu K."/>
        </authorList>
    </citation>
    <scope>NUCLEOTIDE SEQUENCE [LARGE SCALE GENOMIC DNA]</scope>
    <source>
        <strain evidence="3">cv. UVA1</strain>
    </source>
</reference>
<gene>
    <name evidence="2" type="ORF">STAS_28500</name>
</gene>